<dbReference type="RefSeq" id="WP_310053490.1">
    <property type="nucleotide sequence ID" value="NZ_JAVDVW010000001.1"/>
</dbReference>
<accession>A0ABU1VPJ7</accession>
<evidence type="ECO:0000313" key="2">
    <source>
        <dbReference type="Proteomes" id="UP001267878"/>
    </source>
</evidence>
<dbReference type="Proteomes" id="UP001267878">
    <property type="component" value="Unassembled WGS sequence"/>
</dbReference>
<reference evidence="1 2" key="1">
    <citation type="submission" date="2023-07" db="EMBL/GenBank/DDBJ databases">
        <title>Sorghum-associated microbial communities from plants grown in Nebraska, USA.</title>
        <authorList>
            <person name="Schachtman D."/>
        </authorList>
    </citation>
    <scope>NUCLEOTIDE SEQUENCE [LARGE SCALE GENOMIC DNA]</scope>
    <source>
        <strain evidence="1 2">BE187</strain>
    </source>
</reference>
<comment type="caution">
    <text evidence="1">The sequence shown here is derived from an EMBL/GenBank/DDBJ whole genome shotgun (WGS) entry which is preliminary data.</text>
</comment>
<proteinExistence type="predicted"/>
<evidence type="ECO:0008006" key="3">
    <source>
        <dbReference type="Google" id="ProtNLM"/>
    </source>
</evidence>
<organism evidence="1 2">
    <name type="scientific">Agrilutibacter niabensis</name>
    <dbReference type="NCBI Taxonomy" id="380628"/>
    <lineage>
        <taxon>Bacteria</taxon>
        <taxon>Pseudomonadati</taxon>
        <taxon>Pseudomonadota</taxon>
        <taxon>Gammaproteobacteria</taxon>
        <taxon>Lysobacterales</taxon>
        <taxon>Lysobacteraceae</taxon>
        <taxon>Agrilutibacter</taxon>
    </lineage>
</organism>
<protein>
    <recommendedName>
        <fullName evidence="3">Apea-like HEPN domain-containing protein</fullName>
    </recommendedName>
</protein>
<sequence length="162" mass="18695">MYHEIERSKDEFEPYELLPVFAAFTIEAYVNSVGSRKVSFWSQLERLPWKSKVDILHSVAHTSADWGKDPLQLAIQLFDIRDRLAHGKPESIPGPMCDTHDEAMSALMVQHIKPNWFSLVSKEWVIGTRPRTVKLLQHLGSLYGLRSDDFQDHSRGEIREHA</sequence>
<gene>
    <name evidence="1" type="ORF">J2X04_001632</name>
</gene>
<evidence type="ECO:0000313" key="1">
    <source>
        <dbReference type="EMBL" id="MDR7099285.1"/>
    </source>
</evidence>
<keyword evidence="2" id="KW-1185">Reference proteome</keyword>
<dbReference type="EMBL" id="JAVDVW010000001">
    <property type="protein sequence ID" value="MDR7099285.1"/>
    <property type="molecule type" value="Genomic_DNA"/>
</dbReference>
<name>A0ABU1VPJ7_9GAMM</name>